<keyword evidence="3" id="KW-1185">Reference proteome</keyword>
<dbReference type="PANTHER" id="PTHR42923">
    <property type="entry name" value="PROTOPORPHYRINOGEN OXIDASE"/>
    <property type="match status" value="1"/>
</dbReference>
<dbReference type="InterPro" id="IPR050464">
    <property type="entry name" value="Zeta_carotene_desat/Oxidored"/>
</dbReference>
<dbReference type="GO" id="GO:0016491">
    <property type="term" value="F:oxidoreductase activity"/>
    <property type="evidence" value="ECO:0007669"/>
    <property type="project" value="InterPro"/>
</dbReference>
<feature type="domain" description="Amine oxidase" evidence="1">
    <location>
        <begin position="13"/>
        <end position="444"/>
    </location>
</feature>
<dbReference type="InterPro" id="IPR002937">
    <property type="entry name" value="Amino_oxidase"/>
</dbReference>
<evidence type="ECO:0000313" key="3">
    <source>
        <dbReference type="Proteomes" id="UP000199163"/>
    </source>
</evidence>
<dbReference type="PANTHER" id="PTHR42923:SF46">
    <property type="entry name" value="AMINE OXIDASE"/>
    <property type="match status" value="1"/>
</dbReference>
<reference evidence="2 3" key="1">
    <citation type="submission" date="2016-10" db="EMBL/GenBank/DDBJ databases">
        <authorList>
            <person name="de Groot N.N."/>
        </authorList>
    </citation>
    <scope>NUCLEOTIDE SEQUENCE [LARGE SCALE GENOMIC DNA]</scope>
    <source>
        <strain evidence="2 3">DSM 21632</strain>
    </source>
</reference>
<dbReference type="Pfam" id="PF01593">
    <property type="entry name" value="Amino_oxidase"/>
    <property type="match status" value="1"/>
</dbReference>
<sequence length="450" mass="49670">MTTCDCVIIGGGLAGLTTALEVAEAGQKVVVLEADSVVGGRTASWNEDGMHVESGFHRYIGFYSHLPRILKKAGVKLEDIVTWEEKVEVRSPRNQQTVTLGVAPLFGPLKMLKTMTGNHPCLENKDIVSTMQFFLSGLKDYYLHPSALDQWTVQEYAKKHRLTEAAFHYIVIPLSTGIYFLPPERYSAYNFFGLFAVGLPRMLKMRIGAYLGGMTEVMCKPMAEKIKSLGGAVHTNQKVESLLVTEDGRAVNGAKTSDGKEWRGEHTAVAVSLHAAKQLLKSDFSAHESFRSLFALPTMDACTFQIDMKKPLLPKDITTFGPGTCLASFAEQSRTTFQDSSGRLSIILAPPERFTDLSGEETLDIVLKDLHAIGTPLNRDDIITYRKIVHHHDFYHLGPGHHKMRPSQKTPIKGLTLAGDYTMQPFFATMEGAVYSGKLAANCITAKSRI</sequence>
<gene>
    <name evidence="2" type="ORF">SAMN05192534_11440</name>
</gene>
<proteinExistence type="predicted"/>
<dbReference type="AlphaFoldDB" id="A0A1G8G4Q5"/>
<dbReference type="InterPro" id="IPR036188">
    <property type="entry name" value="FAD/NAD-bd_sf"/>
</dbReference>
<evidence type="ECO:0000313" key="2">
    <source>
        <dbReference type="EMBL" id="SDH89413.1"/>
    </source>
</evidence>
<dbReference type="RefSeq" id="WP_091274084.1">
    <property type="nucleotide sequence ID" value="NZ_FNDK01000014.1"/>
</dbReference>
<organism evidence="2 3">
    <name type="scientific">Alteribacillus persepolensis</name>
    <dbReference type="NCBI Taxonomy" id="568899"/>
    <lineage>
        <taxon>Bacteria</taxon>
        <taxon>Bacillati</taxon>
        <taxon>Bacillota</taxon>
        <taxon>Bacilli</taxon>
        <taxon>Bacillales</taxon>
        <taxon>Bacillaceae</taxon>
        <taxon>Alteribacillus</taxon>
    </lineage>
</organism>
<dbReference type="STRING" id="568899.SAMN05192534_11440"/>
<dbReference type="Proteomes" id="UP000199163">
    <property type="component" value="Unassembled WGS sequence"/>
</dbReference>
<accession>A0A1G8G4Q5</accession>
<dbReference type="EMBL" id="FNDK01000014">
    <property type="protein sequence ID" value="SDH89413.1"/>
    <property type="molecule type" value="Genomic_DNA"/>
</dbReference>
<dbReference type="SUPFAM" id="SSF51905">
    <property type="entry name" value="FAD/NAD(P)-binding domain"/>
    <property type="match status" value="1"/>
</dbReference>
<evidence type="ECO:0000259" key="1">
    <source>
        <dbReference type="Pfam" id="PF01593"/>
    </source>
</evidence>
<dbReference type="OrthoDB" id="9814556at2"/>
<protein>
    <submittedName>
        <fullName evidence="2">15-cis-phytoene desaturase</fullName>
    </submittedName>
</protein>
<name>A0A1G8G4Q5_9BACI</name>
<dbReference type="Gene3D" id="3.50.50.60">
    <property type="entry name" value="FAD/NAD(P)-binding domain"/>
    <property type="match status" value="1"/>
</dbReference>